<dbReference type="Pfam" id="PF05184">
    <property type="entry name" value="SapB_1"/>
    <property type="match status" value="4"/>
</dbReference>
<evidence type="ECO:0000256" key="4">
    <source>
        <dbReference type="ARBA" id="ARBA00022737"/>
    </source>
</evidence>
<dbReference type="OMA" id="MIGLCAT"/>
<feature type="chain" id="PRO_5004249277" evidence="8">
    <location>
        <begin position="23"/>
        <end position="522"/>
    </location>
</feature>
<dbReference type="InterPro" id="IPR008373">
    <property type="entry name" value="Saposin"/>
</dbReference>
<evidence type="ECO:0000256" key="1">
    <source>
        <dbReference type="ARBA" id="ARBA00004613"/>
    </source>
</evidence>
<dbReference type="eggNOG" id="KOG1340">
    <property type="taxonomic scope" value="Eukaryota"/>
</dbReference>
<evidence type="ECO:0000256" key="6">
    <source>
        <dbReference type="ARBA" id="ARBA00023180"/>
    </source>
</evidence>
<protein>
    <submittedName>
        <fullName evidence="10">Saposin A</fullName>
    </submittedName>
</protein>
<dbReference type="GeneID" id="8624399"/>
<gene>
    <name evidence="10" type="primary">sapA</name>
    <name evidence="10" type="ORF">DDB_G0284043</name>
</gene>
<evidence type="ECO:0000313" key="10">
    <source>
        <dbReference type="EMBL" id="EAL65362.1"/>
    </source>
</evidence>
<dbReference type="InterPro" id="IPR011001">
    <property type="entry name" value="Saposin-like"/>
</dbReference>
<feature type="signal peptide" evidence="8">
    <location>
        <begin position="1"/>
        <end position="22"/>
    </location>
</feature>
<dbReference type="InterPro" id="IPR051428">
    <property type="entry name" value="Sphingo_Act-Surfact_Prot"/>
</dbReference>
<feature type="compositionally biased region" description="Gly residues" evidence="7">
    <location>
        <begin position="513"/>
        <end position="522"/>
    </location>
</feature>
<feature type="domain" description="Saposin B-type" evidence="9">
    <location>
        <begin position="131"/>
        <end position="213"/>
    </location>
</feature>
<name>Q54Q68_DICDI</name>
<dbReference type="GO" id="GO:0031640">
    <property type="term" value="P:killing of cells of another organism"/>
    <property type="evidence" value="ECO:0000314"/>
    <property type="project" value="dictyBase"/>
</dbReference>
<evidence type="ECO:0000256" key="5">
    <source>
        <dbReference type="ARBA" id="ARBA00023157"/>
    </source>
</evidence>
<dbReference type="VEuPathDB" id="AmoebaDB:DDB_G0284043"/>
<dbReference type="PaxDb" id="44689-DDB0191481"/>
<dbReference type="PRINTS" id="PR01797">
    <property type="entry name" value="SAPOSIN"/>
</dbReference>
<keyword evidence="3 8" id="KW-0732">Signal</keyword>
<reference evidence="10 11" key="1">
    <citation type="journal article" date="2005" name="Nature">
        <title>The genome of the social amoeba Dictyostelium discoideum.</title>
        <authorList>
            <consortium name="The Dictyostelium discoideum Sequencing Consortium"/>
            <person name="Eichinger L."/>
            <person name="Pachebat J.A."/>
            <person name="Glockner G."/>
            <person name="Rajandream M.A."/>
            <person name="Sucgang R."/>
            <person name="Berriman M."/>
            <person name="Song J."/>
            <person name="Olsen R."/>
            <person name="Szafranski K."/>
            <person name="Xu Q."/>
            <person name="Tunggal B."/>
            <person name="Kummerfeld S."/>
            <person name="Madera M."/>
            <person name="Konfortov B.A."/>
            <person name="Rivero F."/>
            <person name="Bankier A.T."/>
            <person name="Lehmann R."/>
            <person name="Hamlin N."/>
            <person name="Davies R."/>
            <person name="Gaudet P."/>
            <person name="Fey P."/>
            <person name="Pilcher K."/>
            <person name="Chen G."/>
            <person name="Saunders D."/>
            <person name="Sodergren E."/>
            <person name="Davis P."/>
            <person name="Kerhornou A."/>
            <person name="Nie X."/>
            <person name="Hall N."/>
            <person name="Anjard C."/>
            <person name="Hemphill L."/>
            <person name="Bason N."/>
            <person name="Farbrother P."/>
            <person name="Desany B."/>
            <person name="Just E."/>
            <person name="Morio T."/>
            <person name="Rost R."/>
            <person name="Churcher C."/>
            <person name="Cooper J."/>
            <person name="Haydock S."/>
            <person name="van Driessche N."/>
            <person name="Cronin A."/>
            <person name="Goodhead I."/>
            <person name="Muzny D."/>
            <person name="Mourier T."/>
            <person name="Pain A."/>
            <person name="Lu M."/>
            <person name="Harper D."/>
            <person name="Lindsay R."/>
            <person name="Hauser H."/>
            <person name="James K."/>
            <person name="Quiles M."/>
            <person name="Madan Babu M."/>
            <person name="Saito T."/>
            <person name="Buchrieser C."/>
            <person name="Wardroper A."/>
            <person name="Felder M."/>
            <person name="Thangavelu M."/>
            <person name="Johnson D."/>
            <person name="Knights A."/>
            <person name="Loulseged H."/>
            <person name="Mungall K."/>
            <person name="Oliver K."/>
            <person name="Price C."/>
            <person name="Quail M.A."/>
            <person name="Urushihara H."/>
            <person name="Hernandez J."/>
            <person name="Rabbinowitsch E."/>
            <person name="Steffen D."/>
            <person name="Sanders M."/>
            <person name="Ma J."/>
            <person name="Kohara Y."/>
            <person name="Sharp S."/>
            <person name="Simmonds M."/>
            <person name="Spiegler S."/>
            <person name="Tivey A."/>
            <person name="Sugano S."/>
            <person name="White B."/>
            <person name="Walker D."/>
            <person name="Woodward J."/>
            <person name="Winckler T."/>
            <person name="Tanaka Y."/>
            <person name="Shaulsky G."/>
            <person name="Schleicher M."/>
            <person name="Weinstock G."/>
            <person name="Rosenthal A."/>
            <person name="Cox E.C."/>
            <person name="Chisholm R.L."/>
            <person name="Gibbs R."/>
            <person name="Loomis W.F."/>
            <person name="Platzer M."/>
            <person name="Kay R.R."/>
            <person name="Williams J."/>
            <person name="Dear P.H."/>
            <person name="Noegel A.A."/>
            <person name="Barrell B."/>
            <person name="Kuspa A."/>
        </authorList>
    </citation>
    <scope>NUCLEOTIDE SEQUENCE [LARGE SCALE GENOMIC DNA]</scope>
    <source>
        <strain evidence="10 11">AX4</strain>
    </source>
</reference>
<evidence type="ECO:0000256" key="8">
    <source>
        <dbReference type="SAM" id="SignalP"/>
    </source>
</evidence>
<keyword evidence="5" id="KW-1015">Disulfide bond</keyword>
<dbReference type="HOGENOM" id="CLU_522192_0_0_1"/>
<feature type="compositionally biased region" description="Low complexity" evidence="7">
    <location>
        <begin position="500"/>
        <end position="512"/>
    </location>
</feature>
<dbReference type="Reactome" id="R-DDI-9840310">
    <property type="pathway name" value="Glycosphingolipid catabolism"/>
</dbReference>
<organism evidence="10 11">
    <name type="scientific">Dictyostelium discoideum</name>
    <name type="common">Social amoeba</name>
    <dbReference type="NCBI Taxonomy" id="44689"/>
    <lineage>
        <taxon>Eukaryota</taxon>
        <taxon>Amoebozoa</taxon>
        <taxon>Evosea</taxon>
        <taxon>Eumycetozoa</taxon>
        <taxon>Dictyostelia</taxon>
        <taxon>Dictyosteliales</taxon>
        <taxon>Dictyosteliaceae</taxon>
        <taxon>Dictyostelium</taxon>
    </lineage>
</organism>
<dbReference type="RefSeq" id="XP_638729.1">
    <property type="nucleotide sequence ID" value="XM_633637.1"/>
</dbReference>
<dbReference type="InterPro" id="IPR008139">
    <property type="entry name" value="SaposinB_dom"/>
</dbReference>
<evidence type="ECO:0000256" key="2">
    <source>
        <dbReference type="ARBA" id="ARBA00022525"/>
    </source>
</evidence>
<dbReference type="GO" id="GO:0005615">
    <property type="term" value="C:extracellular space"/>
    <property type="evidence" value="ECO:0000318"/>
    <property type="project" value="GO_Central"/>
</dbReference>
<sequence length="522" mass="56951">MKSIFLICLLVIASLFIGNSFANDSIKADALECEMCNFVTGWAEEFVTKNATEQEIIQKLEDACNILPKEYAQDCVEIINNYGVLMVRLLINRESPENVCLMMELCSKSSSELIMPINVVAVGDEVDNVEGSGECLVCEFISEKIVTYLEANQTETQILQYLDNDCKLLKSDNWISTCQNLIQEYEPQIIAVVEGFMAPSELCQKIKFCSSSSSTNDFDFIGSSTTDCEICTFISGYAENFLEENKTLEDIIKVVDDFCKILPAAYKTDCVAMASNYIPAIIKMLENDNSPGQVCQKLNLCPAPTPTSTPSTIKIDVNINKCEICETVIGFAEKYLGSALDSQTVKTFLQNECNKLPGVVGDVCNEVVNEYLEFAVTQLEAKFNPTEICQLFSFCTAGSESSDASEIKINNNSYIDCQICEVLANFVVYDKNYTTHFEDKLNKLCSCLSRSLIEPCLNFVSQYGSDLVQIIVQGGESAAEACNQIAQCPTSSSSSYSGSASGASSGSASGSASGSGSGGYLF</sequence>
<dbReference type="AlphaFoldDB" id="Q54Q68"/>
<comment type="caution">
    <text evidence="10">The sequence shown here is derived from an EMBL/GenBank/DDBJ whole genome shotgun (WGS) entry which is preliminary data.</text>
</comment>
<dbReference type="FunCoup" id="Q54Q68">
    <property type="interactions" value="9"/>
</dbReference>
<accession>Q54Q68</accession>
<dbReference type="PANTHER" id="PTHR11480:SF68">
    <property type="entry name" value="SAPOSIN B DOMAIN-CONTAINING PROTEIN-RELATED"/>
    <property type="match status" value="1"/>
</dbReference>
<dbReference type="PROSITE" id="PS50015">
    <property type="entry name" value="SAP_B"/>
    <property type="match status" value="5"/>
</dbReference>
<dbReference type="GO" id="GO:0006665">
    <property type="term" value="P:sphingolipid metabolic process"/>
    <property type="evidence" value="ECO:0007669"/>
    <property type="project" value="InterPro"/>
</dbReference>
<dbReference type="SUPFAM" id="SSF47862">
    <property type="entry name" value="Saposin"/>
    <property type="match status" value="5"/>
</dbReference>
<dbReference type="Proteomes" id="UP000002195">
    <property type="component" value="Unassembled WGS sequence"/>
</dbReference>
<dbReference type="GO" id="GO:0050829">
    <property type="term" value="P:defense response to Gram-negative bacterium"/>
    <property type="evidence" value="ECO:0000315"/>
    <property type="project" value="dictyBase"/>
</dbReference>
<feature type="domain" description="Saposin B-type" evidence="9">
    <location>
        <begin position="224"/>
        <end position="305"/>
    </location>
</feature>
<comment type="subcellular location">
    <subcellularLocation>
        <location evidence="1">Secreted</location>
    </subcellularLocation>
</comment>
<dbReference type="KEGG" id="ddi:DDB_G0284043"/>
<dbReference type="InterPro" id="IPR007856">
    <property type="entry name" value="SapB_1"/>
</dbReference>
<evidence type="ECO:0000256" key="7">
    <source>
        <dbReference type="SAM" id="MobiDB-lite"/>
    </source>
</evidence>
<feature type="region of interest" description="Disordered" evidence="7">
    <location>
        <begin position="500"/>
        <end position="522"/>
    </location>
</feature>
<proteinExistence type="predicted"/>
<dbReference type="Reactome" id="R-DDI-114608">
    <property type="pathway name" value="Platelet degranulation"/>
</dbReference>
<dbReference type="EMBL" id="AAFI02000063">
    <property type="protein sequence ID" value="EAL65362.1"/>
    <property type="molecule type" value="Genomic_DNA"/>
</dbReference>
<dbReference type="SMART" id="SM00741">
    <property type="entry name" value="SapB"/>
    <property type="match status" value="5"/>
</dbReference>
<dbReference type="Pfam" id="PF03489">
    <property type="entry name" value="SapB_2"/>
    <property type="match status" value="4"/>
</dbReference>
<feature type="domain" description="Saposin B-type" evidence="9">
    <location>
        <begin position="413"/>
        <end position="492"/>
    </location>
</feature>
<keyword evidence="2" id="KW-0964">Secreted</keyword>
<dbReference type="GO" id="GO:0005764">
    <property type="term" value="C:lysosome"/>
    <property type="evidence" value="ECO:0007669"/>
    <property type="project" value="InterPro"/>
</dbReference>
<dbReference type="FunFam" id="1.10.225.10:FF:000002">
    <property type="entry name" value="prosaposin isoform X2"/>
    <property type="match status" value="2"/>
</dbReference>
<keyword evidence="11" id="KW-1185">Reference proteome</keyword>
<dbReference type="Reactome" id="R-DDI-5683826">
    <property type="pathway name" value="Surfactant metabolism"/>
</dbReference>
<dbReference type="ABCD" id="Q54Q68">
    <property type="antibodies" value="3 sequenced antibodies"/>
</dbReference>
<dbReference type="STRING" id="44689.Q54Q68"/>
<dbReference type="PhylomeDB" id="Q54Q68"/>
<evidence type="ECO:0000313" key="11">
    <source>
        <dbReference type="Proteomes" id="UP000002195"/>
    </source>
</evidence>
<keyword evidence="4" id="KW-0677">Repeat</keyword>
<evidence type="ECO:0000256" key="3">
    <source>
        <dbReference type="ARBA" id="ARBA00022729"/>
    </source>
</evidence>
<dbReference type="SMR" id="Q54Q68"/>
<keyword evidence="6" id="KW-0325">Glycoprotein</keyword>
<dbReference type="InParanoid" id="Q54Q68"/>
<feature type="domain" description="Saposin B-type" evidence="9">
    <location>
        <begin position="318"/>
        <end position="399"/>
    </location>
</feature>
<dbReference type="Reactome" id="R-DDI-6798695">
    <property type="pathway name" value="Neutrophil degranulation"/>
</dbReference>
<dbReference type="GlyGen" id="Q54Q68">
    <property type="glycosylation" value="2 sites"/>
</dbReference>
<dbReference type="Gene3D" id="1.10.225.10">
    <property type="entry name" value="Saposin-like"/>
    <property type="match status" value="5"/>
</dbReference>
<dbReference type="InterPro" id="IPR008138">
    <property type="entry name" value="SapB_2"/>
</dbReference>
<dbReference type="dictyBase" id="DDB_G0284043">
    <property type="gene designation" value="aplA"/>
</dbReference>
<dbReference type="GO" id="GO:0016020">
    <property type="term" value="C:membrane"/>
    <property type="evidence" value="ECO:0007669"/>
    <property type="project" value="GOC"/>
</dbReference>
<evidence type="ECO:0000259" key="9">
    <source>
        <dbReference type="PROSITE" id="PS50015"/>
    </source>
</evidence>
<feature type="domain" description="Saposin B-type" evidence="9">
    <location>
        <begin position="29"/>
        <end position="110"/>
    </location>
</feature>
<dbReference type="PANTHER" id="PTHR11480">
    <property type="entry name" value="SAPOSIN-RELATED"/>
    <property type="match status" value="1"/>
</dbReference>